<dbReference type="CDD" id="cd03443">
    <property type="entry name" value="PaaI_thioesterase"/>
    <property type="match status" value="1"/>
</dbReference>
<dbReference type="Pfam" id="PF03061">
    <property type="entry name" value="4HBT"/>
    <property type="match status" value="1"/>
</dbReference>
<dbReference type="NCBIfam" id="TIGR00369">
    <property type="entry name" value="unchar_dom_1"/>
    <property type="match status" value="1"/>
</dbReference>
<reference evidence="3 4" key="1">
    <citation type="submission" date="2022-06" db="EMBL/GenBank/DDBJ databases">
        <title>Isolation of gut microbiota from human fecal samples.</title>
        <authorList>
            <person name="Pamer E.G."/>
            <person name="Barat B."/>
            <person name="Waligurski E."/>
            <person name="Medina S."/>
            <person name="Paddock L."/>
            <person name="Mostad J."/>
        </authorList>
    </citation>
    <scope>NUCLEOTIDE SEQUENCE [LARGE SCALE GENOMIC DNA]</scope>
    <source>
        <strain evidence="3 4">DFI.6.1</strain>
    </source>
</reference>
<dbReference type="EMBL" id="JANGCH010000002">
    <property type="protein sequence ID" value="MCQ5121009.1"/>
    <property type="molecule type" value="Genomic_DNA"/>
</dbReference>
<keyword evidence="4" id="KW-1185">Reference proteome</keyword>
<protein>
    <submittedName>
        <fullName evidence="3">PaaI family thioesterase</fullName>
    </submittedName>
</protein>
<dbReference type="PANTHER" id="PTHR42856">
    <property type="entry name" value="ACYL-COENZYME A THIOESTERASE PAAI"/>
    <property type="match status" value="1"/>
</dbReference>
<proteinExistence type="predicted"/>
<feature type="domain" description="Thioesterase" evidence="2">
    <location>
        <begin position="45"/>
        <end position="117"/>
    </location>
</feature>
<evidence type="ECO:0000313" key="4">
    <source>
        <dbReference type="Proteomes" id="UP001524435"/>
    </source>
</evidence>
<dbReference type="Gene3D" id="3.10.129.10">
    <property type="entry name" value="Hotdog Thioesterase"/>
    <property type="match status" value="1"/>
</dbReference>
<dbReference type="InterPro" id="IPR003736">
    <property type="entry name" value="PAAI_dom"/>
</dbReference>
<gene>
    <name evidence="3" type="ORF">NE663_01880</name>
</gene>
<organism evidence="3 4">
    <name type="scientific">Massilicoli timonensis</name>
    <dbReference type="NCBI Taxonomy" id="2015901"/>
    <lineage>
        <taxon>Bacteria</taxon>
        <taxon>Bacillati</taxon>
        <taxon>Bacillota</taxon>
        <taxon>Erysipelotrichia</taxon>
        <taxon>Erysipelotrichales</taxon>
        <taxon>Erysipelotrichaceae</taxon>
        <taxon>Massilicoli</taxon>
    </lineage>
</organism>
<evidence type="ECO:0000259" key="2">
    <source>
        <dbReference type="Pfam" id="PF03061"/>
    </source>
</evidence>
<dbReference type="RefSeq" id="WP_256197340.1">
    <property type="nucleotide sequence ID" value="NZ_CANTYB010000067.1"/>
</dbReference>
<dbReference type="InterPro" id="IPR052723">
    <property type="entry name" value="Acyl-CoA_thioesterase_PaaI"/>
</dbReference>
<evidence type="ECO:0000313" key="3">
    <source>
        <dbReference type="EMBL" id="MCQ5121009.1"/>
    </source>
</evidence>
<dbReference type="InterPro" id="IPR006683">
    <property type="entry name" value="Thioestr_dom"/>
</dbReference>
<keyword evidence="1" id="KW-0378">Hydrolase</keyword>
<sequence length="137" mass="14977">MNTEQIMERINSSPYLKENHLQVEMMQEKEAIASIIIDDNILNPHGYAHGGAIYSVADLAAGAACCYGGRSVVTLNGSINYIKAGSGFKLLAHAEVISKGGHTAVIGVRITNEKEILIAQATFTMYFVDQDRYDVKR</sequence>
<dbReference type="SUPFAM" id="SSF54637">
    <property type="entry name" value="Thioesterase/thiol ester dehydrase-isomerase"/>
    <property type="match status" value="1"/>
</dbReference>
<dbReference type="InterPro" id="IPR029069">
    <property type="entry name" value="HotDog_dom_sf"/>
</dbReference>
<comment type="caution">
    <text evidence="3">The sequence shown here is derived from an EMBL/GenBank/DDBJ whole genome shotgun (WGS) entry which is preliminary data.</text>
</comment>
<accession>A0ABT1SIH1</accession>
<dbReference type="Proteomes" id="UP001524435">
    <property type="component" value="Unassembled WGS sequence"/>
</dbReference>
<name>A0ABT1SIH1_9FIRM</name>
<evidence type="ECO:0000256" key="1">
    <source>
        <dbReference type="ARBA" id="ARBA00022801"/>
    </source>
</evidence>
<dbReference type="PANTHER" id="PTHR42856:SF1">
    <property type="entry name" value="ACYL-COENZYME A THIOESTERASE PAAI"/>
    <property type="match status" value="1"/>
</dbReference>